<feature type="compositionally biased region" description="Basic and acidic residues" evidence="1">
    <location>
        <begin position="173"/>
        <end position="186"/>
    </location>
</feature>
<evidence type="ECO:0000313" key="4">
    <source>
        <dbReference type="Proteomes" id="UP000487268"/>
    </source>
</evidence>
<feature type="compositionally biased region" description="Basic residues" evidence="1">
    <location>
        <begin position="195"/>
        <end position="205"/>
    </location>
</feature>
<dbReference type="Proteomes" id="UP000487268">
    <property type="component" value="Unassembled WGS sequence"/>
</dbReference>
<feature type="transmembrane region" description="Helical" evidence="2">
    <location>
        <begin position="93"/>
        <end position="116"/>
    </location>
</feature>
<accession>A0A7K0C2A7</accession>
<dbReference type="AlphaFoldDB" id="A0A7K0C2A7"/>
<dbReference type="EMBL" id="WEGH01000003">
    <property type="protein sequence ID" value="MQY07550.1"/>
    <property type="molecule type" value="Genomic_DNA"/>
</dbReference>
<keyword evidence="4" id="KW-1185">Reference proteome</keyword>
<evidence type="ECO:0000256" key="1">
    <source>
        <dbReference type="SAM" id="MobiDB-lite"/>
    </source>
</evidence>
<keyword evidence="2" id="KW-1133">Transmembrane helix</keyword>
<name>A0A7K0C2A7_9ACTN</name>
<reference evidence="3 4" key="1">
    <citation type="submission" date="2019-10" db="EMBL/GenBank/DDBJ databases">
        <title>Actinomadura rubteroloni sp. nov. and Actinomadura macrotermitis sp. nov., isolated from the gut of fungus growing-termite Macrotermes natalensis.</title>
        <authorList>
            <person name="Benndorf R."/>
            <person name="Martin K."/>
            <person name="Kuefner M."/>
            <person name="De Beer W."/>
            <person name="Kaster A.-K."/>
            <person name="Vollmers J."/>
            <person name="Poulsen M."/>
            <person name="Beemelmanns C."/>
        </authorList>
    </citation>
    <scope>NUCLEOTIDE SEQUENCE [LARGE SCALE GENOMIC DNA]</scope>
    <source>
        <strain evidence="3 4">RB68</strain>
    </source>
</reference>
<sequence length="205" mass="21369">MTGRSPGAPDPAEPSHSGDAPAEPPTDPDLLRRTDAIIEALAARSAATEADEGDPAVQALRALLDDVDEPGGLRLIPGGVPGAPKSRRGRRTIVALGIVGAVLATTGVAAAGSGIIEQRRPAPAVAQGTPAGPGPSAPPAETVVERPRAKPRPAKRAARKTSRPNRRKASRKPPRDAITELRRRLENLLPTYRGPHGRGHRPRLP</sequence>
<dbReference type="RefSeq" id="WP_153537395.1">
    <property type="nucleotide sequence ID" value="NZ_WEGH01000003.1"/>
</dbReference>
<evidence type="ECO:0000256" key="2">
    <source>
        <dbReference type="SAM" id="Phobius"/>
    </source>
</evidence>
<organism evidence="3 4">
    <name type="scientific">Actinomadura macrotermitis</name>
    <dbReference type="NCBI Taxonomy" id="2585200"/>
    <lineage>
        <taxon>Bacteria</taxon>
        <taxon>Bacillati</taxon>
        <taxon>Actinomycetota</taxon>
        <taxon>Actinomycetes</taxon>
        <taxon>Streptosporangiales</taxon>
        <taxon>Thermomonosporaceae</taxon>
        <taxon>Actinomadura</taxon>
    </lineage>
</organism>
<gene>
    <name evidence="3" type="ORF">ACRB68_56510</name>
</gene>
<feature type="compositionally biased region" description="Basic residues" evidence="1">
    <location>
        <begin position="149"/>
        <end position="172"/>
    </location>
</feature>
<proteinExistence type="predicted"/>
<feature type="region of interest" description="Disordered" evidence="1">
    <location>
        <begin position="69"/>
        <end position="88"/>
    </location>
</feature>
<dbReference type="OrthoDB" id="3481878at2"/>
<comment type="caution">
    <text evidence="3">The sequence shown here is derived from an EMBL/GenBank/DDBJ whole genome shotgun (WGS) entry which is preliminary data.</text>
</comment>
<evidence type="ECO:0000313" key="3">
    <source>
        <dbReference type="EMBL" id="MQY07550.1"/>
    </source>
</evidence>
<feature type="region of interest" description="Disordered" evidence="1">
    <location>
        <begin position="1"/>
        <end position="30"/>
    </location>
</feature>
<keyword evidence="2" id="KW-0812">Transmembrane</keyword>
<keyword evidence="2" id="KW-0472">Membrane</keyword>
<feature type="region of interest" description="Disordered" evidence="1">
    <location>
        <begin position="120"/>
        <end position="205"/>
    </location>
</feature>
<protein>
    <submittedName>
        <fullName evidence="3">Uncharacterized protein</fullName>
    </submittedName>
</protein>